<keyword evidence="2" id="KW-0677">Repeat</keyword>
<dbReference type="InterPro" id="IPR001810">
    <property type="entry name" value="F-box_dom"/>
</dbReference>
<evidence type="ECO:0000256" key="2">
    <source>
        <dbReference type="ARBA" id="ARBA00022737"/>
    </source>
</evidence>
<protein>
    <recommendedName>
        <fullName evidence="4">F-box domain-containing protein</fullName>
    </recommendedName>
</protein>
<name>A0AAE1VU36_9SOLA</name>
<dbReference type="PANTHER" id="PTHR31672:SF12">
    <property type="entry name" value="F-BOX DOMAIN-CONTAINING PROTEIN"/>
    <property type="match status" value="1"/>
</dbReference>
<evidence type="ECO:0000313" key="6">
    <source>
        <dbReference type="Proteomes" id="UP001291623"/>
    </source>
</evidence>
<dbReference type="EMBL" id="JAVYJV010000002">
    <property type="protein sequence ID" value="KAK4377066.1"/>
    <property type="molecule type" value="Genomic_DNA"/>
</dbReference>
<comment type="caution">
    <text evidence="5">The sequence shown here is derived from an EMBL/GenBank/DDBJ whole genome shotgun (WGS) entry which is preliminary data.</text>
</comment>
<dbReference type="Pfam" id="PF24750">
    <property type="entry name" value="b-prop_At3g26010-like"/>
    <property type="match status" value="1"/>
</dbReference>
<dbReference type="SUPFAM" id="SSF81383">
    <property type="entry name" value="F-box domain"/>
    <property type="match status" value="1"/>
</dbReference>
<evidence type="ECO:0000256" key="3">
    <source>
        <dbReference type="SAM" id="MobiDB-lite"/>
    </source>
</evidence>
<feature type="region of interest" description="Disordered" evidence="3">
    <location>
        <begin position="77"/>
        <end position="100"/>
    </location>
</feature>
<dbReference type="FunFam" id="2.120.10.80:FF:000059">
    <property type="entry name" value="F-box only protein 6"/>
    <property type="match status" value="1"/>
</dbReference>
<evidence type="ECO:0000259" key="4">
    <source>
        <dbReference type="PROSITE" id="PS50181"/>
    </source>
</evidence>
<dbReference type="Pfam" id="PF00646">
    <property type="entry name" value="F-box"/>
    <property type="match status" value="1"/>
</dbReference>
<keyword evidence="1" id="KW-0880">Kelch repeat</keyword>
<dbReference type="InterPro" id="IPR056592">
    <property type="entry name" value="Beta-prop_At3g26010-like"/>
</dbReference>
<feature type="compositionally biased region" description="Basic residues" evidence="3">
    <location>
        <begin position="86"/>
        <end position="98"/>
    </location>
</feature>
<proteinExistence type="predicted"/>
<feature type="domain" description="F-box" evidence="4">
    <location>
        <begin position="112"/>
        <end position="157"/>
    </location>
</feature>
<reference evidence="5" key="1">
    <citation type="submission" date="2023-12" db="EMBL/GenBank/DDBJ databases">
        <title>Genome assembly of Anisodus tanguticus.</title>
        <authorList>
            <person name="Wang Y.-J."/>
        </authorList>
    </citation>
    <scope>NUCLEOTIDE SEQUENCE</scope>
    <source>
        <strain evidence="5">KB-2021</strain>
        <tissue evidence="5">Leaf</tissue>
    </source>
</reference>
<accession>A0AAE1VU36</accession>
<dbReference type="PANTHER" id="PTHR31672">
    <property type="entry name" value="BNACNNG10540D PROTEIN"/>
    <property type="match status" value="1"/>
</dbReference>
<evidence type="ECO:0000313" key="5">
    <source>
        <dbReference type="EMBL" id="KAK4377066.1"/>
    </source>
</evidence>
<dbReference type="Gene3D" id="1.20.1280.50">
    <property type="match status" value="1"/>
</dbReference>
<keyword evidence="6" id="KW-1185">Reference proteome</keyword>
<dbReference type="InterPro" id="IPR050796">
    <property type="entry name" value="SCF_F-box_component"/>
</dbReference>
<dbReference type="AlphaFoldDB" id="A0AAE1VU36"/>
<dbReference type="PROSITE" id="PS50181">
    <property type="entry name" value="FBOX"/>
    <property type="match status" value="1"/>
</dbReference>
<dbReference type="Gene3D" id="2.120.10.80">
    <property type="entry name" value="Kelch-type beta propeller"/>
    <property type="match status" value="1"/>
</dbReference>
<dbReference type="CDD" id="cd22157">
    <property type="entry name" value="F-box_AtFBW1-like"/>
    <property type="match status" value="1"/>
</dbReference>
<dbReference type="InterPro" id="IPR015915">
    <property type="entry name" value="Kelch-typ_b-propeller"/>
</dbReference>
<sequence>MEVLAMLRQLIGQVKQLLEQQQTASSSSSLVAPNISFHLQTPPLLHLPRCYFLNLDDKSAEDSCYNIIMTAGKSENLKMLEPGKPPPKKKARKERNRGKVTGTSCSIENLDQQIWKEFPEDLFEAVVARLPIATFFRFRLVCRKWNSMLTSQSFSEQCAQVPQPQPWFYTITHENVNTGAVYDPTLKKWHHPTIPALPTKLIVLPVASAGGLVCFLDIGHRSFYVCNPLTRSFKELPARSVKVWSRVAVGMTLCGKSAGEGYNILWVGCDGEFEVYNSRSNSWARPGTISSNIKLPLALNFKSQTVSIGNKLYFMRSDPDGIVSYDMVTGVWKQFIIPAPLHLSDHTLAECGGRIMLVGLLTKNAATCVCIWELQKMTLLWKEVDRMPNIWCLEFYGKHVRMTCLGNKGLLMLSLRSRQMNRLVTYDFSTREWMKVPGCVLPRGRKRQWIACGTAFHPCLTALDLKGIVNGSHNSRLVNHTYLHKFEGIIALRTCSFCIQELHALWTDYDTHRVIALRTCSFRIQELHALWTDYDMLSRTVLQILYAIWMNYDMYSEFGYDGASGPLNLRANRIWSLDANGRWIDRYFDYAIDYRGVQGSANEDGSSDGLV</sequence>
<dbReference type="Proteomes" id="UP001291623">
    <property type="component" value="Unassembled WGS sequence"/>
</dbReference>
<dbReference type="SUPFAM" id="SSF50965">
    <property type="entry name" value="Galactose oxidase, central domain"/>
    <property type="match status" value="1"/>
</dbReference>
<dbReference type="SMART" id="SM00256">
    <property type="entry name" value="FBOX"/>
    <property type="match status" value="1"/>
</dbReference>
<dbReference type="InterPro" id="IPR036047">
    <property type="entry name" value="F-box-like_dom_sf"/>
</dbReference>
<gene>
    <name evidence="5" type="ORF">RND71_003362</name>
</gene>
<evidence type="ECO:0000256" key="1">
    <source>
        <dbReference type="ARBA" id="ARBA00022441"/>
    </source>
</evidence>
<dbReference type="FunFam" id="1.20.1280.50:FF:000008">
    <property type="entry name" value="F-box only protein 6"/>
    <property type="match status" value="1"/>
</dbReference>
<dbReference type="InterPro" id="IPR011043">
    <property type="entry name" value="Gal_Oxase/kelch_b-propeller"/>
</dbReference>
<organism evidence="5 6">
    <name type="scientific">Anisodus tanguticus</name>
    <dbReference type="NCBI Taxonomy" id="243964"/>
    <lineage>
        <taxon>Eukaryota</taxon>
        <taxon>Viridiplantae</taxon>
        <taxon>Streptophyta</taxon>
        <taxon>Embryophyta</taxon>
        <taxon>Tracheophyta</taxon>
        <taxon>Spermatophyta</taxon>
        <taxon>Magnoliopsida</taxon>
        <taxon>eudicotyledons</taxon>
        <taxon>Gunneridae</taxon>
        <taxon>Pentapetalae</taxon>
        <taxon>asterids</taxon>
        <taxon>lamiids</taxon>
        <taxon>Solanales</taxon>
        <taxon>Solanaceae</taxon>
        <taxon>Solanoideae</taxon>
        <taxon>Hyoscyameae</taxon>
        <taxon>Anisodus</taxon>
    </lineage>
</organism>